<organism evidence="1 2">
    <name type="scientific">Oidiodendron maius (strain Zn)</name>
    <dbReference type="NCBI Taxonomy" id="913774"/>
    <lineage>
        <taxon>Eukaryota</taxon>
        <taxon>Fungi</taxon>
        <taxon>Dikarya</taxon>
        <taxon>Ascomycota</taxon>
        <taxon>Pezizomycotina</taxon>
        <taxon>Leotiomycetes</taxon>
        <taxon>Leotiomycetes incertae sedis</taxon>
        <taxon>Myxotrichaceae</taxon>
        <taxon>Oidiodendron</taxon>
    </lineage>
</organism>
<dbReference type="Proteomes" id="UP000054321">
    <property type="component" value="Unassembled WGS sequence"/>
</dbReference>
<accession>A0A0C3D362</accession>
<dbReference type="Gene3D" id="2.40.50.140">
    <property type="entry name" value="Nucleic acid-binding proteins"/>
    <property type="match status" value="1"/>
</dbReference>
<dbReference type="STRING" id="913774.A0A0C3D362"/>
<dbReference type="PANTHER" id="PTHR21166:SF2">
    <property type="entry name" value="CELL DIVISION CONTROL PROTEIN 24 OB DOMAIN-CONTAINING PROTEIN-RELATED"/>
    <property type="match status" value="1"/>
</dbReference>
<dbReference type="InParanoid" id="A0A0C3D362"/>
<dbReference type="InterPro" id="IPR052469">
    <property type="entry name" value="MEIOB"/>
</dbReference>
<gene>
    <name evidence="1" type="ORF">OIDMADRAFT_100648</name>
</gene>
<name>A0A0C3D362_OIDMZ</name>
<dbReference type="OrthoDB" id="3248508at2759"/>
<dbReference type="AlphaFoldDB" id="A0A0C3D362"/>
<reference evidence="2" key="2">
    <citation type="submission" date="2015-01" db="EMBL/GenBank/DDBJ databases">
        <title>Evolutionary Origins and Diversification of the Mycorrhizal Mutualists.</title>
        <authorList>
            <consortium name="DOE Joint Genome Institute"/>
            <consortium name="Mycorrhizal Genomics Consortium"/>
            <person name="Kohler A."/>
            <person name="Kuo A."/>
            <person name="Nagy L.G."/>
            <person name="Floudas D."/>
            <person name="Copeland A."/>
            <person name="Barry K.W."/>
            <person name="Cichocki N."/>
            <person name="Veneault-Fourrey C."/>
            <person name="LaButti K."/>
            <person name="Lindquist E.A."/>
            <person name="Lipzen A."/>
            <person name="Lundell T."/>
            <person name="Morin E."/>
            <person name="Murat C."/>
            <person name="Riley R."/>
            <person name="Ohm R."/>
            <person name="Sun H."/>
            <person name="Tunlid A."/>
            <person name="Henrissat B."/>
            <person name="Grigoriev I.V."/>
            <person name="Hibbett D.S."/>
            <person name="Martin F."/>
        </authorList>
    </citation>
    <scope>NUCLEOTIDE SEQUENCE [LARGE SCALE GENOMIC DNA]</scope>
    <source>
        <strain evidence="2">Zn</strain>
    </source>
</reference>
<dbReference type="GO" id="GO:0008310">
    <property type="term" value="F:single-stranded DNA 3'-5' DNA exonuclease activity"/>
    <property type="evidence" value="ECO:0007669"/>
    <property type="project" value="TreeGrafter"/>
</dbReference>
<dbReference type="GO" id="GO:0000712">
    <property type="term" value="P:resolution of meiotic recombination intermediates"/>
    <property type="evidence" value="ECO:0007669"/>
    <property type="project" value="TreeGrafter"/>
</dbReference>
<proteinExistence type="predicted"/>
<dbReference type="GO" id="GO:0003697">
    <property type="term" value="F:single-stranded DNA binding"/>
    <property type="evidence" value="ECO:0007669"/>
    <property type="project" value="TreeGrafter"/>
</dbReference>
<reference evidence="1 2" key="1">
    <citation type="submission" date="2014-04" db="EMBL/GenBank/DDBJ databases">
        <authorList>
            <consortium name="DOE Joint Genome Institute"/>
            <person name="Kuo A."/>
            <person name="Martino E."/>
            <person name="Perotto S."/>
            <person name="Kohler A."/>
            <person name="Nagy L.G."/>
            <person name="Floudas D."/>
            <person name="Copeland A."/>
            <person name="Barry K.W."/>
            <person name="Cichocki N."/>
            <person name="Veneault-Fourrey C."/>
            <person name="LaButti K."/>
            <person name="Lindquist E.A."/>
            <person name="Lipzen A."/>
            <person name="Lundell T."/>
            <person name="Morin E."/>
            <person name="Murat C."/>
            <person name="Sun H."/>
            <person name="Tunlid A."/>
            <person name="Henrissat B."/>
            <person name="Grigoriev I.V."/>
            <person name="Hibbett D.S."/>
            <person name="Martin F."/>
            <person name="Nordberg H.P."/>
            <person name="Cantor M.N."/>
            <person name="Hua S.X."/>
        </authorList>
    </citation>
    <scope>NUCLEOTIDE SEQUENCE [LARGE SCALE GENOMIC DNA]</scope>
    <source>
        <strain evidence="1 2">Zn</strain>
    </source>
</reference>
<dbReference type="PANTHER" id="PTHR21166">
    <property type="entry name" value="CELL DIVISION CONTROL PROTEIN 24 OB DOMAIN-CONTAINING PROTEIN-RELATED"/>
    <property type="match status" value="1"/>
</dbReference>
<evidence type="ECO:0000313" key="1">
    <source>
        <dbReference type="EMBL" id="KIN05689.1"/>
    </source>
</evidence>
<sequence length="470" mass="53159">MCVVLSNGQTFETIPGDGFTNEELSDALHPLNRQWNPEREYEELEIGDLVPCPKAVTFIGRIVNFSTIWNYNQKEPKAAGWHYLILKNNTAAISIKLYFAVKAYPLRLGHALSVWTAFISNATKSEITIIPSVLVHASLFPGRVASDHIMIHANSGRICRVPLDYHRGQSLQGLMTLNSYISGGYDGTIDAKILVCVKSIGAKKRITTKNRTERELVEIFIFDHTGEVRWTLWEGLIESAKEWLPGKTILLISNPGYQMLPSGKGCLRLQCSTLVDVDPDFPDANWLKKYAEDLTKRESLCLEFPEGIWDVEAAEYGLYRTLYTLAEVDEWVRSDPRQLFTGYINVTILEVSLMLYHRRSMLMCTECCGDPVYANTATTICKNCSKSLTLYLNPKVIGNLLDETGCIAAGKLLWSERAWEQLLGRTVGSLTEMGIEDIRWLEQRLSFLRMHLVFGWEESVGRLAVLGMRM</sequence>
<dbReference type="HOGENOM" id="CLU_039318_0_0_1"/>
<keyword evidence="2" id="KW-1185">Reference proteome</keyword>
<protein>
    <submittedName>
        <fullName evidence="1">Uncharacterized protein</fullName>
    </submittedName>
</protein>
<evidence type="ECO:0000313" key="2">
    <source>
        <dbReference type="Proteomes" id="UP000054321"/>
    </source>
</evidence>
<dbReference type="InterPro" id="IPR012340">
    <property type="entry name" value="NA-bd_OB-fold"/>
</dbReference>
<dbReference type="EMBL" id="KN832871">
    <property type="protein sequence ID" value="KIN05689.1"/>
    <property type="molecule type" value="Genomic_DNA"/>
</dbReference>
<dbReference type="SUPFAM" id="SSF50249">
    <property type="entry name" value="Nucleic acid-binding proteins"/>
    <property type="match status" value="1"/>
</dbReference>